<evidence type="ECO:0000313" key="10">
    <source>
        <dbReference type="EMBL" id="MBD8017180.1"/>
    </source>
</evidence>
<evidence type="ECO:0000256" key="8">
    <source>
        <dbReference type="ARBA" id="ARBA00023324"/>
    </source>
</evidence>
<protein>
    <recommendedName>
        <fullName evidence="2">catalase</fullName>
        <ecNumber evidence="2">1.11.1.6</ecNumber>
    </recommendedName>
</protein>
<dbReference type="PIRSF" id="PIRSF038928">
    <property type="entry name" value="Catalase_clade1-3"/>
    <property type="match status" value="1"/>
</dbReference>
<dbReference type="RefSeq" id="WP_251832390.1">
    <property type="nucleotide sequence ID" value="NZ_JACSPS010000001.1"/>
</dbReference>
<dbReference type="Gene3D" id="2.40.180.10">
    <property type="entry name" value="Catalase core domain"/>
    <property type="match status" value="1"/>
</dbReference>
<keyword evidence="6 10" id="KW-0560">Oxidoreductase</keyword>
<dbReference type="InterPro" id="IPR024711">
    <property type="entry name" value="Catalase_clade1/3"/>
</dbReference>
<evidence type="ECO:0000256" key="5">
    <source>
        <dbReference type="ARBA" id="ARBA00022723"/>
    </source>
</evidence>
<dbReference type="PANTHER" id="PTHR11465">
    <property type="entry name" value="CATALASE"/>
    <property type="match status" value="1"/>
</dbReference>
<dbReference type="InterPro" id="IPR011614">
    <property type="entry name" value="Catalase_core"/>
</dbReference>
<dbReference type="EC" id="1.11.1.6" evidence="2"/>
<evidence type="ECO:0000256" key="6">
    <source>
        <dbReference type="ARBA" id="ARBA00023002"/>
    </source>
</evidence>
<keyword evidence="5" id="KW-0479">Metal-binding</keyword>
<proteinExistence type="inferred from homology"/>
<gene>
    <name evidence="10" type="ORF">H9628_01730</name>
</gene>
<comment type="caution">
    <text evidence="10">The sequence shown here is derived from an EMBL/GenBank/DDBJ whole genome shotgun (WGS) entry which is preliminary data.</text>
</comment>
<dbReference type="PRINTS" id="PR00067">
    <property type="entry name" value="CATALASE"/>
</dbReference>
<dbReference type="Pfam" id="PF06628">
    <property type="entry name" value="Catalase-rel"/>
    <property type="match status" value="1"/>
</dbReference>
<keyword evidence="7" id="KW-0408">Iron</keyword>
<dbReference type="PROSITE" id="PS51402">
    <property type="entry name" value="CATALASE_3"/>
    <property type="match status" value="1"/>
</dbReference>
<keyword evidence="11" id="KW-1185">Reference proteome</keyword>
<sequence>MSPDHNFNDSQKITQPALGLSDLLVSESVARSVRRKIPERVTNAKGSGAFGTFTVTHDISNYCKSSLFSKIGTKCRVFTRFSAMHGEKGSSDAERDLRGFALRFYTEEGHWDLVGNNLPVFFTKEPQHFSEYMRAQSPDASTNLRSAAKKWDFYSAHPESLHVLLMLMSGRGVPANFREMHGYGTHTFSLINRNSERFWVKFHLISQQGAHAFNGGSTQHNFAHIDLLSSINTGNFPKWTLAIQVMTAEEAKTSRWNPFDVTKVWLHEDFPLIEVGEIELNEIPTNYFDDVEQAALSPANTISGIGLSPDKILQARLFSYADAQRHRLGLNAEQLPVNQDFSSPKYHAMDDVAQSISFKPDQYDNEGDHYTQPGLFFSKVLNDAERQILIRNIVEEMQQIEGSDAKNIINRQLCHLFRANIELGMKVATGLQVNIDANMMSHSL</sequence>
<dbReference type="InterPro" id="IPR010582">
    <property type="entry name" value="Catalase_immune_responsive"/>
</dbReference>
<feature type="domain" description="Catalase core" evidence="9">
    <location>
        <begin position="2"/>
        <end position="367"/>
    </location>
</feature>
<evidence type="ECO:0000313" key="11">
    <source>
        <dbReference type="Proteomes" id="UP000626242"/>
    </source>
</evidence>
<reference evidence="10 11" key="1">
    <citation type="submission" date="2020-08" db="EMBL/GenBank/DDBJ databases">
        <title>A Genomic Blueprint of the Chicken Gut Microbiome.</title>
        <authorList>
            <person name="Gilroy R."/>
            <person name="Ravi A."/>
            <person name="Getino M."/>
            <person name="Pursley I."/>
            <person name="Horton D.L."/>
            <person name="Alikhan N.-F."/>
            <person name="Baker D."/>
            <person name="Gharbi K."/>
            <person name="Hall N."/>
            <person name="Watson M."/>
            <person name="Adriaenssens E.M."/>
            <person name="Foster-Nyarko E."/>
            <person name="Jarju S."/>
            <person name="Secka A."/>
            <person name="Antonio M."/>
            <person name="Oren A."/>
            <person name="Chaudhuri R."/>
            <person name="La Ragione R.M."/>
            <person name="Hildebrand F."/>
            <person name="Pallen M.J."/>
        </authorList>
    </citation>
    <scope>NUCLEOTIDE SEQUENCE [LARGE SCALE GENOMIC DNA]</scope>
    <source>
        <strain evidence="10 11">Sa1CVA4</strain>
    </source>
</reference>
<dbReference type="InterPro" id="IPR018028">
    <property type="entry name" value="Catalase"/>
</dbReference>
<organism evidence="10 11">
    <name type="scientific">Kaistella pullorum</name>
    <dbReference type="NCBI Taxonomy" id="2763074"/>
    <lineage>
        <taxon>Bacteria</taxon>
        <taxon>Pseudomonadati</taxon>
        <taxon>Bacteroidota</taxon>
        <taxon>Flavobacteriia</taxon>
        <taxon>Flavobacteriales</taxon>
        <taxon>Weeksellaceae</taxon>
        <taxon>Chryseobacterium group</taxon>
        <taxon>Kaistella</taxon>
    </lineage>
</organism>
<dbReference type="Pfam" id="PF00199">
    <property type="entry name" value="Catalase"/>
    <property type="match status" value="1"/>
</dbReference>
<evidence type="ECO:0000256" key="4">
    <source>
        <dbReference type="ARBA" id="ARBA00022617"/>
    </source>
</evidence>
<dbReference type="PANTHER" id="PTHR11465:SF61">
    <property type="entry name" value="CATALASE"/>
    <property type="match status" value="1"/>
</dbReference>
<keyword evidence="8" id="KW-0376">Hydrogen peroxide</keyword>
<evidence type="ECO:0000256" key="1">
    <source>
        <dbReference type="ARBA" id="ARBA00005329"/>
    </source>
</evidence>
<keyword evidence="4" id="KW-0349">Heme</keyword>
<evidence type="ECO:0000259" key="9">
    <source>
        <dbReference type="SMART" id="SM01060"/>
    </source>
</evidence>
<comment type="similarity">
    <text evidence="1">Belongs to the catalase family.</text>
</comment>
<dbReference type="InterPro" id="IPR020835">
    <property type="entry name" value="Catalase_sf"/>
</dbReference>
<dbReference type="GO" id="GO:0004096">
    <property type="term" value="F:catalase activity"/>
    <property type="evidence" value="ECO:0007669"/>
    <property type="project" value="UniProtKB-EC"/>
</dbReference>
<name>A0ABR8WJH5_9FLAO</name>
<dbReference type="PROSITE" id="PS00437">
    <property type="entry name" value="CATALASE_1"/>
    <property type="match status" value="1"/>
</dbReference>
<dbReference type="SMART" id="SM01060">
    <property type="entry name" value="Catalase"/>
    <property type="match status" value="1"/>
</dbReference>
<evidence type="ECO:0000256" key="3">
    <source>
        <dbReference type="ARBA" id="ARBA00022559"/>
    </source>
</evidence>
<dbReference type="SUPFAM" id="SSF56634">
    <property type="entry name" value="Heme-dependent catalase-like"/>
    <property type="match status" value="1"/>
</dbReference>
<dbReference type="InterPro" id="IPR002226">
    <property type="entry name" value="Catalase_haem_BS"/>
</dbReference>
<dbReference type="Proteomes" id="UP000626242">
    <property type="component" value="Unassembled WGS sequence"/>
</dbReference>
<dbReference type="EMBL" id="JACSPS010000001">
    <property type="protein sequence ID" value="MBD8017180.1"/>
    <property type="molecule type" value="Genomic_DNA"/>
</dbReference>
<evidence type="ECO:0000256" key="2">
    <source>
        <dbReference type="ARBA" id="ARBA00012314"/>
    </source>
</evidence>
<evidence type="ECO:0000256" key="7">
    <source>
        <dbReference type="ARBA" id="ARBA00023004"/>
    </source>
</evidence>
<accession>A0ABR8WJH5</accession>
<keyword evidence="3 10" id="KW-0575">Peroxidase</keyword>